<comment type="similarity">
    <text evidence="1">Belongs to the bacterial sugar transferase family.</text>
</comment>
<keyword evidence="3" id="KW-0812">Transmembrane</keyword>
<dbReference type="Proteomes" id="UP000315010">
    <property type="component" value="Unassembled WGS sequence"/>
</dbReference>
<proteinExistence type="inferred from homology"/>
<keyword evidence="3" id="KW-1133">Transmembrane helix</keyword>
<dbReference type="AlphaFoldDB" id="A0A5C5Z7D3"/>
<dbReference type="EMBL" id="SJPJ01000001">
    <property type="protein sequence ID" value="TWT82721.1"/>
    <property type="molecule type" value="Genomic_DNA"/>
</dbReference>
<name>A0A5C5Z7D3_9BACT</name>
<gene>
    <name evidence="5" type="primary">wecA_4</name>
    <name evidence="5" type="ORF">CA13_41840</name>
</gene>
<dbReference type="InterPro" id="IPR003362">
    <property type="entry name" value="Bact_transf"/>
</dbReference>
<dbReference type="Pfam" id="PF02397">
    <property type="entry name" value="Bac_transf"/>
    <property type="match status" value="1"/>
</dbReference>
<dbReference type="PANTHER" id="PTHR30576">
    <property type="entry name" value="COLANIC BIOSYNTHESIS UDP-GLUCOSE LIPID CARRIER TRANSFERASE"/>
    <property type="match status" value="1"/>
</dbReference>
<dbReference type="EC" id="2.7.8.40" evidence="5"/>
<organism evidence="5 6">
    <name type="scientific">Novipirellula herctigrandis</name>
    <dbReference type="NCBI Taxonomy" id="2527986"/>
    <lineage>
        <taxon>Bacteria</taxon>
        <taxon>Pseudomonadati</taxon>
        <taxon>Planctomycetota</taxon>
        <taxon>Planctomycetia</taxon>
        <taxon>Pirellulales</taxon>
        <taxon>Pirellulaceae</taxon>
        <taxon>Novipirellula</taxon>
    </lineage>
</organism>
<protein>
    <submittedName>
        <fullName evidence="5">UDP-N-acetylgalactosamine-undecaprenyl-phosphate N-acetylgalactosaminephosphotransferase</fullName>
        <ecNumber evidence="5">2.7.8.40</ecNumber>
    </submittedName>
</protein>
<feature type="domain" description="Bacterial sugar transferase" evidence="4">
    <location>
        <begin position="53"/>
        <end position="236"/>
    </location>
</feature>
<feature type="compositionally biased region" description="Polar residues" evidence="2">
    <location>
        <begin position="277"/>
        <end position="294"/>
    </location>
</feature>
<evidence type="ECO:0000259" key="4">
    <source>
        <dbReference type="Pfam" id="PF02397"/>
    </source>
</evidence>
<accession>A0A5C5Z7D3</accession>
<evidence type="ECO:0000313" key="5">
    <source>
        <dbReference type="EMBL" id="TWT82721.1"/>
    </source>
</evidence>
<dbReference type="GO" id="GO:0016780">
    <property type="term" value="F:phosphotransferase activity, for other substituted phosphate groups"/>
    <property type="evidence" value="ECO:0007669"/>
    <property type="project" value="TreeGrafter"/>
</dbReference>
<reference evidence="5 6" key="1">
    <citation type="submission" date="2019-02" db="EMBL/GenBank/DDBJ databases">
        <title>Deep-cultivation of Planctomycetes and their phenomic and genomic characterization uncovers novel biology.</title>
        <authorList>
            <person name="Wiegand S."/>
            <person name="Jogler M."/>
            <person name="Boedeker C."/>
            <person name="Pinto D."/>
            <person name="Vollmers J."/>
            <person name="Rivas-Marin E."/>
            <person name="Kohn T."/>
            <person name="Peeters S.H."/>
            <person name="Heuer A."/>
            <person name="Rast P."/>
            <person name="Oberbeckmann S."/>
            <person name="Bunk B."/>
            <person name="Jeske O."/>
            <person name="Meyerdierks A."/>
            <person name="Storesund J.E."/>
            <person name="Kallscheuer N."/>
            <person name="Luecker S."/>
            <person name="Lage O.M."/>
            <person name="Pohl T."/>
            <person name="Merkel B.J."/>
            <person name="Hornburger P."/>
            <person name="Mueller R.-W."/>
            <person name="Bruemmer F."/>
            <person name="Labrenz M."/>
            <person name="Spormann A.M."/>
            <person name="Op Den Camp H."/>
            <person name="Overmann J."/>
            <person name="Amann R."/>
            <person name="Jetten M.S.M."/>
            <person name="Mascher T."/>
            <person name="Medema M.H."/>
            <person name="Devos D.P."/>
            <person name="Kaster A.-K."/>
            <person name="Ovreas L."/>
            <person name="Rohde M."/>
            <person name="Galperin M.Y."/>
            <person name="Jogler C."/>
        </authorList>
    </citation>
    <scope>NUCLEOTIDE SEQUENCE [LARGE SCALE GENOMIC DNA]</scope>
    <source>
        <strain evidence="5 6">CA13</strain>
    </source>
</reference>
<evidence type="ECO:0000313" key="6">
    <source>
        <dbReference type="Proteomes" id="UP000315010"/>
    </source>
</evidence>
<evidence type="ECO:0000256" key="2">
    <source>
        <dbReference type="SAM" id="MobiDB-lite"/>
    </source>
</evidence>
<feature type="region of interest" description="Disordered" evidence="2">
    <location>
        <begin position="252"/>
        <end position="294"/>
    </location>
</feature>
<sequence>MIQGLSTPTEPSPTSWNLRSDFYVHPSLIRSTSRSSDEINIAPPEPSHYFQIKSVTDRLLSVGILTFALPVMSVVALAILICDGRPIFFRQVRVGKKGSLYQIWKFRTMQRNAEKGTGAVWSHTADARVTPLGRWLRCSHLDELPQLFNVLAGNMNLVGPRPERPEFVERLAEELPNYLERTQVKPGITGLAQLRLGYDESLAGIPEKIAHDMKYIHSASLLVDIRLLVVTLPHVIRQVWLKVASNRQRVVGTSSGHQQEKAITTIEKRKRPMTPPTVRTQPIRATSLTPQEVA</sequence>
<evidence type="ECO:0000256" key="1">
    <source>
        <dbReference type="ARBA" id="ARBA00006464"/>
    </source>
</evidence>
<dbReference type="PANTHER" id="PTHR30576:SF0">
    <property type="entry name" value="UNDECAPRENYL-PHOSPHATE N-ACETYLGALACTOSAMINYL 1-PHOSPHATE TRANSFERASE-RELATED"/>
    <property type="match status" value="1"/>
</dbReference>
<keyword evidence="6" id="KW-1185">Reference proteome</keyword>
<comment type="caution">
    <text evidence="5">The sequence shown here is derived from an EMBL/GenBank/DDBJ whole genome shotgun (WGS) entry which is preliminary data.</text>
</comment>
<keyword evidence="5" id="KW-0808">Transferase</keyword>
<evidence type="ECO:0000256" key="3">
    <source>
        <dbReference type="SAM" id="Phobius"/>
    </source>
</evidence>
<dbReference type="RefSeq" id="WP_419194578.1">
    <property type="nucleotide sequence ID" value="NZ_SJPJ01000001.1"/>
</dbReference>
<keyword evidence="3" id="KW-0472">Membrane</keyword>
<feature type="transmembrane region" description="Helical" evidence="3">
    <location>
        <begin position="59"/>
        <end position="81"/>
    </location>
</feature>